<evidence type="ECO:0000256" key="2">
    <source>
        <dbReference type="ARBA" id="ARBA00022679"/>
    </source>
</evidence>
<gene>
    <name evidence="5" type="primary">lipB</name>
    <name evidence="7" type="ORF">L21SP2_3304</name>
</gene>
<feature type="site" description="Lowers pKa of active site Cys" evidence="5">
    <location>
        <position position="148"/>
    </location>
</feature>
<feature type="domain" description="BPL/LPL catalytic" evidence="6">
    <location>
        <begin position="38"/>
        <end position="216"/>
    </location>
</feature>
<dbReference type="NCBIfam" id="TIGR00214">
    <property type="entry name" value="lipB"/>
    <property type="match status" value="1"/>
</dbReference>
<dbReference type="eggNOG" id="COG0321">
    <property type="taxonomic scope" value="Bacteria"/>
</dbReference>
<evidence type="ECO:0000313" key="8">
    <source>
        <dbReference type="Proteomes" id="UP000018680"/>
    </source>
</evidence>
<dbReference type="InterPro" id="IPR000544">
    <property type="entry name" value="Octanoyltransferase"/>
</dbReference>
<feature type="binding site" evidence="5">
    <location>
        <begin position="164"/>
        <end position="166"/>
    </location>
    <ligand>
        <name>substrate</name>
    </ligand>
</feature>
<reference evidence="7 8" key="1">
    <citation type="journal article" date="2015" name="Stand. Genomic Sci.">
        <title>Complete genome sequence and description of Salinispira pacifica gen. nov., sp. nov., a novel spirochaete isolated form a hypersaline microbial mat.</title>
        <authorList>
            <person name="Ben Hania W."/>
            <person name="Joseph M."/>
            <person name="Schumann P."/>
            <person name="Bunk B."/>
            <person name="Fiebig A."/>
            <person name="Sproer C."/>
            <person name="Klenk H.P."/>
            <person name="Fardeau M.L."/>
            <person name="Spring S."/>
        </authorList>
    </citation>
    <scope>NUCLEOTIDE SEQUENCE [LARGE SCALE GENOMIC DNA]</scope>
    <source>
        <strain evidence="7 8">L21-RPul-D2</strain>
    </source>
</reference>
<evidence type="ECO:0000256" key="3">
    <source>
        <dbReference type="ARBA" id="ARBA00023315"/>
    </source>
</evidence>
<evidence type="ECO:0000259" key="6">
    <source>
        <dbReference type="PROSITE" id="PS51733"/>
    </source>
</evidence>
<dbReference type="PROSITE" id="PS51733">
    <property type="entry name" value="BPL_LPL_CATALYTIC"/>
    <property type="match status" value="1"/>
</dbReference>
<comment type="pathway">
    <text evidence="1 5">Protein modification; protein lipoylation via endogenous pathway; protein N(6)-(lipoyl)lysine from octanoyl-[acyl-carrier-protein]: step 1/2.</text>
</comment>
<dbReference type="GO" id="GO:0005737">
    <property type="term" value="C:cytoplasm"/>
    <property type="evidence" value="ECO:0007669"/>
    <property type="project" value="UniProtKB-SubCell"/>
</dbReference>
<feature type="binding site" evidence="5">
    <location>
        <begin position="151"/>
        <end position="153"/>
    </location>
    <ligand>
        <name>substrate</name>
    </ligand>
</feature>
<dbReference type="Proteomes" id="UP000018680">
    <property type="component" value="Chromosome"/>
</dbReference>
<dbReference type="OrthoDB" id="9787061at2"/>
<evidence type="ECO:0000313" key="7">
    <source>
        <dbReference type="EMBL" id="AHC16644.1"/>
    </source>
</evidence>
<keyword evidence="8" id="KW-1185">Reference proteome</keyword>
<keyword evidence="3 5" id="KW-0012">Acyltransferase</keyword>
<comment type="subcellular location">
    <subcellularLocation>
        <location evidence="5">Cytoplasm</location>
    </subcellularLocation>
</comment>
<dbReference type="EC" id="2.3.1.181" evidence="5"/>
<feature type="active site" description="Acyl-thioester intermediate" evidence="5">
    <location>
        <position position="182"/>
    </location>
</feature>
<comment type="similarity">
    <text evidence="5">Belongs to the LipB family.</text>
</comment>
<sequence>MYSGEPSRKLSTTIFPDPVTYEEGYALQKKLHSQVAAGRLNDQLLLLEHLPVYTLGKRAEESDFLLGREALTRAGADIVEIDRGGQITYHGPGQIVLYIISNLGDRARSIRRFVEQLEQVVMDYLEQEFDIHSGRNPRHPGVWVGDAKIAAVGISIHEKTSMHGFALNLRPDLSAFAKIIPCGIRDKEVCSVESLLRSRVRPADSSRDDTSFQDFPRENISQVDISRLDISRLDISQVDIHLEMGKVAEHFRRIYGYSEMEISSLRI</sequence>
<dbReference type="InterPro" id="IPR020605">
    <property type="entry name" value="Octanoyltransferase_CS"/>
</dbReference>
<dbReference type="GO" id="GO:0009249">
    <property type="term" value="P:protein lipoylation"/>
    <property type="evidence" value="ECO:0007669"/>
    <property type="project" value="InterPro"/>
</dbReference>
<dbReference type="RefSeq" id="WP_024269534.1">
    <property type="nucleotide sequence ID" value="NC_023035.1"/>
</dbReference>
<dbReference type="InterPro" id="IPR045864">
    <property type="entry name" value="aa-tRNA-synth_II/BPL/LPL"/>
</dbReference>
<dbReference type="CDD" id="cd16444">
    <property type="entry name" value="LipB"/>
    <property type="match status" value="1"/>
</dbReference>
<dbReference type="UniPathway" id="UPA00538">
    <property type="reaction ID" value="UER00592"/>
</dbReference>
<comment type="catalytic activity">
    <reaction evidence="5">
        <text>octanoyl-[ACP] + L-lysyl-[protein] = N(6)-octanoyl-L-lysyl-[protein] + holo-[ACP] + H(+)</text>
        <dbReference type="Rhea" id="RHEA:17665"/>
        <dbReference type="Rhea" id="RHEA-COMP:9636"/>
        <dbReference type="Rhea" id="RHEA-COMP:9685"/>
        <dbReference type="Rhea" id="RHEA-COMP:9752"/>
        <dbReference type="Rhea" id="RHEA-COMP:9928"/>
        <dbReference type="ChEBI" id="CHEBI:15378"/>
        <dbReference type="ChEBI" id="CHEBI:29969"/>
        <dbReference type="ChEBI" id="CHEBI:64479"/>
        <dbReference type="ChEBI" id="CHEBI:78463"/>
        <dbReference type="ChEBI" id="CHEBI:78809"/>
        <dbReference type="EC" id="2.3.1.181"/>
    </reaction>
</comment>
<comment type="function">
    <text evidence="4 5">Catalyzes the transfer of endogenously produced octanoic acid from octanoyl-acyl-carrier-protein onto the lipoyl domains of lipoate-dependent enzymes. Lipoyl-ACP can also act as a substrate although octanoyl-ACP is likely to be the physiological substrate.</text>
</comment>
<dbReference type="PANTHER" id="PTHR10993:SF7">
    <property type="entry name" value="LIPOYLTRANSFERASE 2, MITOCHONDRIAL-RELATED"/>
    <property type="match status" value="1"/>
</dbReference>
<protein>
    <recommendedName>
        <fullName evidence="5">Octanoyltransferase</fullName>
        <ecNumber evidence="5">2.3.1.181</ecNumber>
    </recommendedName>
    <alternativeName>
        <fullName evidence="5">Lipoate-protein ligase B</fullName>
    </alternativeName>
    <alternativeName>
        <fullName evidence="5">Lipoyl/octanoyl transferase</fullName>
    </alternativeName>
    <alternativeName>
        <fullName evidence="5">Octanoyl-[acyl-carrier-protein]-protein N-octanoyltransferase</fullName>
    </alternativeName>
</protein>
<evidence type="ECO:0000256" key="5">
    <source>
        <dbReference type="HAMAP-Rule" id="MF_00013"/>
    </source>
</evidence>
<dbReference type="EMBL" id="CP006939">
    <property type="protein sequence ID" value="AHC16644.1"/>
    <property type="molecule type" value="Genomic_DNA"/>
</dbReference>
<dbReference type="GO" id="GO:0033819">
    <property type="term" value="F:lipoyl(octanoyl) transferase activity"/>
    <property type="evidence" value="ECO:0007669"/>
    <property type="project" value="UniProtKB-EC"/>
</dbReference>
<dbReference type="PROSITE" id="PS01313">
    <property type="entry name" value="LIPB"/>
    <property type="match status" value="1"/>
</dbReference>
<dbReference type="HAMAP" id="MF_00013">
    <property type="entry name" value="LipB"/>
    <property type="match status" value="1"/>
</dbReference>
<comment type="miscellaneous">
    <text evidence="5">In the reaction, the free carboxyl group of octanoic acid is attached via an amide linkage to the epsilon-amino group of a specific lysine residue of lipoyl domains of lipoate-dependent enzymes.</text>
</comment>
<dbReference type="PANTHER" id="PTHR10993">
    <property type="entry name" value="OCTANOYLTRANSFERASE"/>
    <property type="match status" value="1"/>
</dbReference>
<dbReference type="KEGG" id="slr:L21SP2_3304"/>
<accession>V5WN68</accession>
<dbReference type="SUPFAM" id="SSF55681">
    <property type="entry name" value="Class II aaRS and biotin synthetases"/>
    <property type="match status" value="1"/>
</dbReference>
<evidence type="ECO:0000256" key="4">
    <source>
        <dbReference type="ARBA" id="ARBA00024732"/>
    </source>
</evidence>
<name>V5WN68_9SPIO</name>
<evidence type="ECO:0000256" key="1">
    <source>
        <dbReference type="ARBA" id="ARBA00004821"/>
    </source>
</evidence>
<dbReference type="NCBIfam" id="NF010925">
    <property type="entry name" value="PRK14345.1"/>
    <property type="match status" value="1"/>
</dbReference>
<dbReference type="AlphaFoldDB" id="V5WN68"/>
<proteinExistence type="inferred from homology"/>
<dbReference type="PATRIC" id="fig|1307761.3.peg.3293"/>
<organism evidence="7 8">
    <name type="scientific">Salinispira pacifica</name>
    <dbReference type="NCBI Taxonomy" id="1307761"/>
    <lineage>
        <taxon>Bacteria</taxon>
        <taxon>Pseudomonadati</taxon>
        <taxon>Spirochaetota</taxon>
        <taxon>Spirochaetia</taxon>
        <taxon>Spirochaetales</taxon>
        <taxon>Spirochaetaceae</taxon>
        <taxon>Salinispira</taxon>
    </lineage>
</organism>
<feature type="binding site" evidence="5">
    <location>
        <begin position="83"/>
        <end position="90"/>
    </location>
    <ligand>
        <name>substrate</name>
    </ligand>
</feature>
<keyword evidence="2 5" id="KW-0808">Transferase</keyword>
<keyword evidence="5" id="KW-0963">Cytoplasm</keyword>
<dbReference type="HOGENOM" id="CLU_1041663_0_0_12"/>
<dbReference type="InterPro" id="IPR004143">
    <property type="entry name" value="BPL_LPL_catalytic"/>
</dbReference>
<dbReference type="Gene3D" id="3.30.930.10">
    <property type="entry name" value="Bira Bifunctional Protein, Domain 2"/>
    <property type="match status" value="1"/>
</dbReference>
<dbReference type="STRING" id="1307761.L21SP2_3304"/>
<dbReference type="Pfam" id="PF21948">
    <property type="entry name" value="LplA-B_cat"/>
    <property type="match status" value="1"/>
</dbReference>